<keyword evidence="8 13" id="KW-0472">Membrane</keyword>
<dbReference type="PANTHER" id="PTHR14269:SF61">
    <property type="entry name" value="CDP-DIACYLGLYCEROL--SERINE O-PHOSPHATIDYLTRANSFERASE"/>
    <property type="match status" value="1"/>
</dbReference>
<evidence type="ECO:0000256" key="2">
    <source>
        <dbReference type="ARBA" id="ARBA00010441"/>
    </source>
</evidence>
<evidence type="ECO:0000256" key="1">
    <source>
        <dbReference type="ARBA" id="ARBA00004141"/>
    </source>
</evidence>
<evidence type="ECO:0000256" key="13">
    <source>
        <dbReference type="SAM" id="Phobius"/>
    </source>
</evidence>
<dbReference type="InterPro" id="IPR050324">
    <property type="entry name" value="CDP-alcohol_PTase-I"/>
</dbReference>
<keyword evidence="10" id="KW-1208">Phospholipid metabolism</keyword>
<sequence length="358" mass="37944">MRSTRRRVPRGSASNDEQGRLRRQAAAGRMFVPSALTILAICAGLTAVRAVINDNVDLAMALVVAAALLDGIDGRVARLMGATTKIGAEIDSLADAINFGVVPALIVYLYLLQGHDLGWGFALIYCCAIVLRLARFNTLLDDTDAPGYTRDFFVGVPAPAAALVALLPIGLAQQFGDGWWTSPLVVGLWLVVVALLAVSRVPTASLKTSSVHPRKLAGLLILVAIGAALLLTYPYVLMIILVAAYAVHIPFAWRSRRWVQARPEHWEAPPAERRAERRAIARGQPRRTLPPRKSTARLGLHIPGSETTAPHSVSDAPVSDTTVSDAPASDTTVSDAPASDAPASDVPVTDAPAGGDAR</sequence>
<feature type="compositionally biased region" description="Polar residues" evidence="12">
    <location>
        <begin position="319"/>
        <end position="332"/>
    </location>
</feature>
<evidence type="ECO:0000256" key="5">
    <source>
        <dbReference type="ARBA" id="ARBA00022692"/>
    </source>
</evidence>
<dbReference type="InterPro" id="IPR000462">
    <property type="entry name" value="CDP-OH_P_trans"/>
</dbReference>
<dbReference type="Proteomes" id="UP000037247">
    <property type="component" value="Unassembled WGS sequence"/>
</dbReference>
<keyword evidence="5 13" id="KW-0812">Transmembrane</keyword>
<feature type="transmembrane region" description="Helical" evidence="13">
    <location>
        <begin position="178"/>
        <end position="198"/>
    </location>
</feature>
<feature type="compositionally biased region" description="Low complexity" evidence="12">
    <location>
        <begin position="333"/>
        <end position="348"/>
    </location>
</feature>
<evidence type="ECO:0000256" key="4">
    <source>
        <dbReference type="ARBA" id="ARBA00022679"/>
    </source>
</evidence>
<keyword evidence="9" id="KW-0594">Phospholipid biosynthesis</keyword>
<comment type="similarity">
    <text evidence="2 11">Belongs to the CDP-alcohol phosphatidyltransferase class-I family.</text>
</comment>
<keyword evidence="6 13" id="KW-1133">Transmembrane helix</keyword>
<dbReference type="Gene3D" id="1.20.120.1760">
    <property type="match status" value="1"/>
</dbReference>
<keyword evidence="3" id="KW-0444">Lipid biosynthesis</keyword>
<evidence type="ECO:0000313" key="15">
    <source>
        <dbReference type="Proteomes" id="UP000037247"/>
    </source>
</evidence>
<name>A0ABR5IGP2_9ACTN</name>
<evidence type="ECO:0000256" key="12">
    <source>
        <dbReference type="SAM" id="MobiDB-lite"/>
    </source>
</evidence>
<accession>A0ABR5IGP2</accession>
<keyword evidence="7" id="KW-0443">Lipid metabolism</keyword>
<dbReference type="PROSITE" id="PS00379">
    <property type="entry name" value="CDP_ALCOHOL_P_TRANSF"/>
    <property type="match status" value="1"/>
</dbReference>
<reference evidence="14 15" key="1">
    <citation type="submission" date="2015-05" db="EMBL/GenBank/DDBJ databases">
        <title>Draft genome sequence of the bacterium Gordonia jacobaea a new member of the Gordonia genus.</title>
        <authorList>
            <person name="Jimenez-Galisteo G."/>
            <person name="Dominguez A."/>
            <person name="Munoz E."/>
            <person name="Vinas M."/>
        </authorList>
    </citation>
    <scope>NUCLEOTIDE SEQUENCE [LARGE SCALE GENOMIC DNA]</scope>
    <source>
        <strain evidence="15">mv1</strain>
    </source>
</reference>
<feature type="transmembrane region" description="Helical" evidence="13">
    <location>
        <begin position="30"/>
        <end position="52"/>
    </location>
</feature>
<evidence type="ECO:0000256" key="7">
    <source>
        <dbReference type="ARBA" id="ARBA00023098"/>
    </source>
</evidence>
<feature type="transmembrane region" description="Helical" evidence="13">
    <location>
        <begin position="117"/>
        <end position="140"/>
    </location>
</feature>
<gene>
    <name evidence="14" type="ORF">ABW18_03100</name>
</gene>
<keyword evidence="4 11" id="KW-0808">Transferase</keyword>
<proteinExistence type="inferred from homology"/>
<evidence type="ECO:0000313" key="14">
    <source>
        <dbReference type="EMBL" id="KNA92797.1"/>
    </source>
</evidence>
<evidence type="ECO:0000256" key="3">
    <source>
        <dbReference type="ARBA" id="ARBA00022516"/>
    </source>
</evidence>
<evidence type="ECO:0000256" key="11">
    <source>
        <dbReference type="RuleBase" id="RU003750"/>
    </source>
</evidence>
<dbReference type="InterPro" id="IPR048254">
    <property type="entry name" value="CDP_ALCOHOL_P_TRANSF_CS"/>
</dbReference>
<feature type="region of interest" description="Disordered" evidence="12">
    <location>
        <begin position="268"/>
        <end position="358"/>
    </location>
</feature>
<organism evidence="14 15">
    <name type="scientific">Gordonia jacobaea</name>
    <dbReference type="NCBI Taxonomy" id="122202"/>
    <lineage>
        <taxon>Bacteria</taxon>
        <taxon>Bacillati</taxon>
        <taxon>Actinomycetota</taxon>
        <taxon>Actinomycetes</taxon>
        <taxon>Mycobacteriales</taxon>
        <taxon>Gordoniaceae</taxon>
        <taxon>Gordonia</taxon>
    </lineage>
</organism>
<dbReference type="Pfam" id="PF01066">
    <property type="entry name" value="CDP-OH_P_transf"/>
    <property type="match status" value="1"/>
</dbReference>
<dbReference type="EMBL" id="LDTZ01000014">
    <property type="protein sequence ID" value="KNA92797.1"/>
    <property type="molecule type" value="Genomic_DNA"/>
</dbReference>
<evidence type="ECO:0000256" key="10">
    <source>
        <dbReference type="ARBA" id="ARBA00023264"/>
    </source>
</evidence>
<protein>
    <submittedName>
        <fullName evidence="14">CDP-diacylglycerol--serine O-phosphatidyltransferase</fullName>
    </submittedName>
</protein>
<evidence type="ECO:0000256" key="8">
    <source>
        <dbReference type="ARBA" id="ARBA00023136"/>
    </source>
</evidence>
<comment type="subcellular location">
    <subcellularLocation>
        <location evidence="1">Membrane</location>
        <topology evidence="1">Multi-pass membrane protein</topology>
    </subcellularLocation>
</comment>
<feature type="transmembrane region" description="Helical" evidence="13">
    <location>
        <begin position="219"/>
        <end position="247"/>
    </location>
</feature>
<keyword evidence="15" id="KW-1185">Reference proteome</keyword>
<feature type="compositionally biased region" description="Basic and acidic residues" evidence="12">
    <location>
        <begin position="268"/>
        <end position="279"/>
    </location>
</feature>
<comment type="caution">
    <text evidence="14">The sequence shown here is derived from an EMBL/GenBank/DDBJ whole genome shotgun (WGS) entry which is preliminary data.</text>
</comment>
<evidence type="ECO:0000256" key="9">
    <source>
        <dbReference type="ARBA" id="ARBA00023209"/>
    </source>
</evidence>
<evidence type="ECO:0000256" key="6">
    <source>
        <dbReference type="ARBA" id="ARBA00022989"/>
    </source>
</evidence>
<feature type="transmembrane region" description="Helical" evidence="13">
    <location>
        <begin position="152"/>
        <end position="172"/>
    </location>
</feature>
<dbReference type="PANTHER" id="PTHR14269">
    <property type="entry name" value="CDP-DIACYLGLYCEROL--GLYCEROL-3-PHOSPHATE 3-PHOSPHATIDYLTRANSFERASE-RELATED"/>
    <property type="match status" value="1"/>
</dbReference>
<dbReference type="InterPro" id="IPR043130">
    <property type="entry name" value="CDP-OH_PTrfase_TM_dom"/>
</dbReference>